<feature type="domain" description="Bacterial sugar transferase" evidence="8">
    <location>
        <begin position="289"/>
        <end position="472"/>
    </location>
</feature>
<dbReference type="InterPro" id="IPR003362">
    <property type="entry name" value="Bact_transf"/>
</dbReference>
<evidence type="ECO:0000256" key="7">
    <source>
        <dbReference type="SAM" id="Phobius"/>
    </source>
</evidence>
<evidence type="ECO:0000259" key="8">
    <source>
        <dbReference type="Pfam" id="PF02397"/>
    </source>
</evidence>
<dbReference type="Pfam" id="PF13727">
    <property type="entry name" value="CoA_binding_3"/>
    <property type="match status" value="1"/>
</dbReference>
<dbReference type="OrthoDB" id="9808602at2"/>
<dbReference type="InterPro" id="IPR017475">
    <property type="entry name" value="EPS_sugar_tfrase"/>
</dbReference>
<keyword evidence="4 7" id="KW-0812">Transmembrane</keyword>
<evidence type="ECO:0000313" key="10">
    <source>
        <dbReference type="Proteomes" id="UP000305848"/>
    </source>
</evidence>
<evidence type="ECO:0000256" key="2">
    <source>
        <dbReference type="ARBA" id="ARBA00006464"/>
    </source>
</evidence>
<keyword evidence="5 7" id="KW-1133">Transmembrane helix</keyword>
<dbReference type="PANTHER" id="PTHR30576">
    <property type="entry name" value="COLANIC BIOSYNTHESIS UDP-GLUCOSE LIPID CARRIER TRANSFERASE"/>
    <property type="match status" value="1"/>
</dbReference>
<keyword evidence="6 7" id="KW-0472">Membrane</keyword>
<name>A0A4U3KYZ6_9BACT</name>
<dbReference type="Pfam" id="PF02397">
    <property type="entry name" value="Bac_transf"/>
    <property type="match status" value="1"/>
</dbReference>
<dbReference type="GO" id="GO:0016020">
    <property type="term" value="C:membrane"/>
    <property type="evidence" value="ECO:0007669"/>
    <property type="project" value="UniProtKB-SubCell"/>
</dbReference>
<evidence type="ECO:0000256" key="6">
    <source>
        <dbReference type="ARBA" id="ARBA00023136"/>
    </source>
</evidence>
<organism evidence="9 10">
    <name type="scientific">Ilyomonas limi</name>
    <dbReference type="NCBI Taxonomy" id="2575867"/>
    <lineage>
        <taxon>Bacteria</taxon>
        <taxon>Pseudomonadati</taxon>
        <taxon>Bacteroidota</taxon>
        <taxon>Chitinophagia</taxon>
        <taxon>Chitinophagales</taxon>
        <taxon>Chitinophagaceae</taxon>
        <taxon>Ilyomonas</taxon>
    </lineage>
</organism>
<dbReference type="GO" id="GO:0016780">
    <property type="term" value="F:phosphotransferase activity, for other substituted phosphate groups"/>
    <property type="evidence" value="ECO:0007669"/>
    <property type="project" value="TreeGrafter"/>
</dbReference>
<feature type="transmembrane region" description="Helical" evidence="7">
    <location>
        <begin position="92"/>
        <end position="111"/>
    </location>
</feature>
<proteinExistence type="inferred from homology"/>
<accession>A0A4U3KYZ6</accession>
<dbReference type="AlphaFoldDB" id="A0A4U3KYZ6"/>
<dbReference type="RefSeq" id="WP_137262305.1">
    <property type="nucleotide sequence ID" value="NZ_SZQL01000010.1"/>
</dbReference>
<feature type="transmembrane region" description="Helical" evidence="7">
    <location>
        <begin position="12"/>
        <end position="33"/>
    </location>
</feature>
<keyword evidence="3 9" id="KW-0808">Transferase</keyword>
<feature type="transmembrane region" description="Helical" evidence="7">
    <location>
        <begin position="117"/>
        <end position="140"/>
    </location>
</feature>
<evidence type="ECO:0000256" key="3">
    <source>
        <dbReference type="ARBA" id="ARBA00022679"/>
    </source>
</evidence>
<evidence type="ECO:0000256" key="1">
    <source>
        <dbReference type="ARBA" id="ARBA00004141"/>
    </source>
</evidence>
<dbReference type="Proteomes" id="UP000305848">
    <property type="component" value="Unassembled WGS sequence"/>
</dbReference>
<sequence length="477" mass="55149">MRLFKPPLSVKWYVLMDFITSGVVWICISLYRQSFLYQPAWSIKQLLTYNNHFFLKSFLFLPLFWILFFTAVGSYKESLYVKSRLSELTNTIIESLIGCIVIFFCIFLNDAKDNYHYYYNIFFTFLICQITVVFAGRLLILSIVKAHLSKGLYSLTTLFIGNSRKALEIYREIYNRRHPSYFTSIGFVSADAFSGNGLSAYLPRLGSLAQVEHIIDKEQVKQVIVSLDKSELQQQQNMLARLSEKDVLIKIAPDNFDILAGSVKTGNVIGATLIDISTNIMPAWQENIKRAMDALTSMVGLITLSPLLLFVALRTKLSSPGSILYVQERIGYKGKPFKIYKFRSMYMNAEQNGIPQLSADNDPRITPWGKFMRKWRLDELPQLFNILVGDMSLVGPRPERKYYIDQIVRYNPYYKYLLKVKPGLTSWGMVQFGYASNIQEMLERMQYDLLYIKNISLLLDLKIMVYTIRIIMLGKGK</sequence>
<gene>
    <name evidence="9" type="ORF">FC093_13400</name>
</gene>
<keyword evidence="10" id="KW-1185">Reference proteome</keyword>
<dbReference type="EMBL" id="SZQL01000010">
    <property type="protein sequence ID" value="TKK67740.1"/>
    <property type="molecule type" value="Genomic_DNA"/>
</dbReference>
<evidence type="ECO:0000256" key="5">
    <source>
        <dbReference type="ARBA" id="ARBA00022989"/>
    </source>
</evidence>
<evidence type="ECO:0000313" key="9">
    <source>
        <dbReference type="EMBL" id="TKK67740.1"/>
    </source>
</evidence>
<comment type="similarity">
    <text evidence="2">Belongs to the bacterial sugar transferase family.</text>
</comment>
<comment type="subcellular location">
    <subcellularLocation>
        <location evidence="1">Membrane</location>
        <topology evidence="1">Multi-pass membrane protein</topology>
    </subcellularLocation>
</comment>
<dbReference type="NCBIfam" id="TIGR03025">
    <property type="entry name" value="EPS_sugtrans"/>
    <property type="match status" value="1"/>
</dbReference>
<comment type="caution">
    <text evidence="9">The sequence shown here is derived from an EMBL/GenBank/DDBJ whole genome shotgun (WGS) entry which is preliminary data.</text>
</comment>
<feature type="transmembrane region" description="Helical" evidence="7">
    <location>
        <begin position="53"/>
        <end position="72"/>
    </location>
</feature>
<reference evidence="9 10" key="1">
    <citation type="submission" date="2019-05" db="EMBL/GenBank/DDBJ databases">
        <title>Panacibacter sp. strain 17mud1-8 Genome sequencing and assembly.</title>
        <authorList>
            <person name="Chhetri G."/>
        </authorList>
    </citation>
    <scope>NUCLEOTIDE SEQUENCE [LARGE SCALE GENOMIC DNA]</scope>
    <source>
        <strain evidence="9 10">17mud1-8</strain>
    </source>
</reference>
<protein>
    <submittedName>
        <fullName evidence="9">Sugar transferase</fullName>
    </submittedName>
</protein>
<dbReference type="Gene3D" id="3.40.50.720">
    <property type="entry name" value="NAD(P)-binding Rossmann-like Domain"/>
    <property type="match status" value="1"/>
</dbReference>
<dbReference type="PANTHER" id="PTHR30576:SF0">
    <property type="entry name" value="UNDECAPRENYL-PHOSPHATE N-ACETYLGALACTOSAMINYL 1-PHOSPHATE TRANSFERASE-RELATED"/>
    <property type="match status" value="1"/>
</dbReference>
<evidence type="ECO:0000256" key="4">
    <source>
        <dbReference type="ARBA" id="ARBA00022692"/>
    </source>
</evidence>